<keyword evidence="1" id="KW-1185">Reference proteome</keyword>
<proteinExistence type="predicted"/>
<dbReference type="Proteomes" id="UP000887572">
    <property type="component" value="Unplaced"/>
</dbReference>
<evidence type="ECO:0000313" key="1">
    <source>
        <dbReference type="Proteomes" id="UP000887572"/>
    </source>
</evidence>
<evidence type="ECO:0000313" key="2">
    <source>
        <dbReference type="WBParaSite" id="Gr19_v10_g9104.t1"/>
    </source>
</evidence>
<reference evidence="2" key="1">
    <citation type="submission" date="2022-11" db="UniProtKB">
        <authorList>
            <consortium name="WormBaseParasite"/>
        </authorList>
    </citation>
    <scope>IDENTIFICATION</scope>
</reference>
<name>A0A914IAU0_GLORO</name>
<dbReference type="AlphaFoldDB" id="A0A914IAU0"/>
<protein>
    <submittedName>
        <fullName evidence="2">Uncharacterized protein</fullName>
    </submittedName>
</protein>
<accession>A0A914IAU0</accession>
<organism evidence="1 2">
    <name type="scientific">Globodera rostochiensis</name>
    <name type="common">Golden nematode worm</name>
    <name type="synonym">Heterodera rostochiensis</name>
    <dbReference type="NCBI Taxonomy" id="31243"/>
    <lineage>
        <taxon>Eukaryota</taxon>
        <taxon>Metazoa</taxon>
        <taxon>Ecdysozoa</taxon>
        <taxon>Nematoda</taxon>
        <taxon>Chromadorea</taxon>
        <taxon>Rhabditida</taxon>
        <taxon>Tylenchina</taxon>
        <taxon>Tylenchomorpha</taxon>
        <taxon>Tylenchoidea</taxon>
        <taxon>Heteroderidae</taxon>
        <taxon>Heteroderinae</taxon>
        <taxon>Globodera</taxon>
    </lineage>
</organism>
<dbReference type="WBParaSite" id="Gr19_v10_g9104.t1">
    <property type="protein sequence ID" value="Gr19_v10_g9104.t1"/>
    <property type="gene ID" value="Gr19_v10_g9104"/>
</dbReference>
<sequence length="194" mass="19866">MVRAAFAQLHTARVRVLGLFANIDGPVRNKMNSSSSTILIIFALISAASLYVVQADSVDAGPVGHSHELIRRIKRYGYGYNSYGYGGGCACAPIPPVTSSCYSCGSGYSAYQPAPPPPPPPPPPPMQPSYSSCTSCGGYGGGLSGYGNSWNNGGSTSSSWNNYGSSSGSSMSVGSGGGYGYGGGMCSVCGRKRK</sequence>